<evidence type="ECO:0000313" key="1">
    <source>
        <dbReference type="EMBL" id="SVD11303.1"/>
    </source>
</evidence>
<protein>
    <submittedName>
        <fullName evidence="1">Uncharacterized protein</fullName>
    </submittedName>
</protein>
<organism evidence="1">
    <name type="scientific">marine metagenome</name>
    <dbReference type="NCBI Taxonomy" id="408172"/>
    <lineage>
        <taxon>unclassified sequences</taxon>
        <taxon>metagenomes</taxon>
        <taxon>ecological metagenomes</taxon>
    </lineage>
</organism>
<proteinExistence type="predicted"/>
<dbReference type="AlphaFoldDB" id="A0A382SNC2"/>
<dbReference type="EMBL" id="UINC01130310">
    <property type="protein sequence ID" value="SVD11303.1"/>
    <property type="molecule type" value="Genomic_DNA"/>
</dbReference>
<feature type="non-terminal residue" evidence="1">
    <location>
        <position position="177"/>
    </location>
</feature>
<name>A0A382SNC2_9ZZZZ</name>
<reference evidence="1" key="1">
    <citation type="submission" date="2018-05" db="EMBL/GenBank/DDBJ databases">
        <authorList>
            <person name="Lanie J.A."/>
            <person name="Ng W.-L."/>
            <person name="Kazmierczak K.M."/>
            <person name="Andrzejewski T.M."/>
            <person name="Davidsen T.M."/>
            <person name="Wayne K.J."/>
            <person name="Tettelin H."/>
            <person name="Glass J.I."/>
            <person name="Rusch D."/>
            <person name="Podicherti R."/>
            <person name="Tsui H.-C.T."/>
            <person name="Winkler M.E."/>
        </authorList>
    </citation>
    <scope>NUCLEOTIDE SEQUENCE</scope>
</reference>
<gene>
    <name evidence="1" type="ORF">METZ01_LOCUS364157</name>
</gene>
<accession>A0A382SNC2</accession>
<sequence length="177" mass="19430">MDNILTSSDIKNPGLRVLPPGVERYIIKGGGLSVIVLDPDDKVEITDTEGKQKCEIVVFNKNGKPDCSLLGLKEKNDPKNIKKILSDKNESAFQAASTLKKRNLDVGKAKASILFSEDSEAGEKVNLVSKDKCTCIFSAPGNVMKIDEHNPPTDLLLMVKRSKPNKYKDKPNIPEPL</sequence>